<evidence type="ECO:0000256" key="1">
    <source>
        <dbReference type="SAM" id="Phobius"/>
    </source>
</evidence>
<gene>
    <name evidence="2" type="ORF">FNT36_12750</name>
</gene>
<protein>
    <submittedName>
        <fullName evidence="2">Uncharacterized protein</fullName>
    </submittedName>
</protein>
<comment type="caution">
    <text evidence="2">The sequence shown here is derived from an EMBL/GenBank/DDBJ whole genome shotgun (WGS) entry which is preliminary data.</text>
</comment>
<accession>A0A558BUZ3</accession>
<dbReference type="EMBL" id="VMRJ01000003">
    <property type="protein sequence ID" value="TVT40344.1"/>
    <property type="molecule type" value="Genomic_DNA"/>
</dbReference>
<sequence length="88" mass="9931">MLDTSTEERLGPSQQPVRFFDLLRALGYLALGGWLAYTADRPMAAGALLPLSHKTRLVLGGILILYGVVRLVRALPFQFRKSRRDDFR</sequence>
<keyword evidence="1" id="KW-1133">Transmembrane helix</keyword>
<organism evidence="2 3">
    <name type="scientific">Hymenobacter setariae</name>
    <dbReference type="NCBI Taxonomy" id="2594794"/>
    <lineage>
        <taxon>Bacteria</taxon>
        <taxon>Pseudomonadati</taxon>
        <taxon>Bacteroidota</taxon>
        <taxon>Cytophagia</taxon>
        <taxon>Cytophagales</taxon>
        <taxon>Hymenobacteraceae</taxon>
        <taxon>Hymenobacter</taxon>
    </lineage>
</organism>
<feature type="transmembrane region" description="Helical" evidence="1">
    <location>
        <begin position="19"/>
        <end position="37"/>
    </location>
</feature>
<dbReference type="RefSeq" id="WP_144848168.1">
    <property type="nucleotide sequence ID" value="NZ_VMRJ01000003.1"/>
</dbReference>
<keyword evidence="3" id="KW-1185">Reference proteome</keyword>
<keyword evidence="1" id="KW-0812">Transmembrane</keyword>
<keyword evidence="1" id="KW-0472">Membrane</keyword>
<feature type="transmembrane region" description="Helical" evidence="1">
    <location>
        <begin position="57"/>
        <end position="75"/>
    </location>
</feature>
<name>A0A558BUZ3_9BACT</name>
<reference evidence="2 3" key="1">
    <citation type="submission" date="2019-07" db="EMBL/GenBank/DDBJ databases">
        <title>Hymenobacter sp. straun FUR1 Genome sequencing and assembly.</title>
        <authorList>
            <person name="Chhetri G."/>
        </authorList>
    </citation>
    <scope>NUCLEOTIDE SEQUENCE [LARGE SCALE GENOMIC DNA]</scope>
    <source>
        <strain evidence="2 3">Fur1</strain>
    </source>
</reference>
<evidence type="ECO:0000313" key="2">
    <source>
        <dbReference type="EMBL" id="TVT40344.1"/>
    </source>
</evidence>
<evidence type="ECO:0000313" key="3">
    <source>
        <dbReference type="Proteomes" id="UP000317624"/>
    </source>
</evidence>
<dbReference type="AlphaFoldDB" id="A0A558BUZ3"/>
<proteinExistence type="predicted"/>
<dbReference type="Proteomes" id="UP000317624">
    <property type="component" value="Unassembled WGS sequence"/>
</dbReference>